<keyword evidence="2" id="KW-1185">Reference proteome</keyword>
<dbReference type="Pfam" id="PF13376">
    <property type="entry name" value="OmdA"/>
    <property type="match status" value="1"/>
</dbReference>
<evidence type="ECO:0000313" key="2">
    <source>
        <dbReference type="Proteomes" id="UP000298009"/>
    </source>
</evidence>
<dbReference type="RefSeq" id="WP_135602729.1">
    <property type="nucleotide sequence ID" value="NZ_RQFK01000028.1"/>
</dbReference>
<dbReference type="OrthoDB" id="328546at2"/>
<name>A0A4R9I1S1_9LEPT</name>
<dbReference type="Pfam" id="PF08922">
    <property type="entry name" value="DUF1905"/>
    <property type="match status" value="1"/>
</dbReference>
<accession>A0A4R9I1S1</accession>
<dbReference type="EMBL" id="RQFK01000028">
    <property type="protein sequence ID" value="TGK79156.1"/>
    <property type="molecule type" value="Genomic_DNA"/>
</dbReference>
<protein>
    <submittedName>
        <fullName evidence="1">DUF1905 domain-containing protein</fullName>
    </submittedName>
</protein>
<organism evidence="1 2">
    <name type="scientific">Leptospira noumeaensis</name>
    <dbReference type="NCBI Taxonomy" id="2484964"/>
    <lineage>
        <taxon>Bacteria</taxon>
        <taxon>Pseudomonadati</taxon>
        <taxon>Spirochaetota</taxon>
        <taxon>Spirochaetia</taxon>
        <taxon>Leptospirales</taxon>
        <taxon>Leptospiraceae</taxon>
        <taxon>Leptospira</taxon>
    </lineage>
</organism>
<dbReference type="SUPFAM" id="SSF141694">
    <property type="entry name" value="AF2212/PG0164-like"/>
    <property type="match status" value="1"/>
</dbReference>
<dbReference type="AlphaFoldDB" id="A0A4R9I1S1"/>
<proteinExistence type="predicted"/>
<comment type="caution">
    <text evidence="1">The sequence shown here is derived from an EMBL/GenBank/DDBJ whole genome shotgun (WGS) entry which is preliminary data.</text>
</comment>
<dbReference type="InterPro" id="IPR037079">
    <property type="entry name" value="AF2212/PG0164-like_sf"/>
</dbReference>
<gene>
    <name evidence="1" type="ORF">EHQ24_16550</name>
</gene>
<dbReference type="Proteomes" id="UP000298009">
    <property type="component" value="Unassembled WGS sequence"/>
</dbReference>
<evidence type="ECO:0000313" key="1">
    <source>
        <dbReference type="EMBL" id="TGK79156.1"/>
    </source>
</evidence>
<dbReference type="InterPro" id="IPR015018">
    <property type="entry name" value="DUF1905"/>
</dbReference>
<dbReference type="Gene3D" id="2.40.30.100">
    <property type="entry name" value="AF2212/PG0164-like"/>
    <property type="match status" value="1"/>
</dbReference>
<sequence length="165" mass="18953">MENFPYLPFSAKIEIIGINPFVFLPTPVLHKLMLQAGIDKGKIRVCLKIEGFEFTQTLVKYSGHWRLYLNTPMRLKAKKEVGDQANFEIKFNPEEKVHPESPELKKALTLNKEAKVKFQSLSPSLQNEIMRYISGLKSEKTKEENVGRAIQYLLGKGKFLGRKTK</sequence>
<reference evidence="1" key="1">
    <citation type="journal article" date="2019" name="PLoS Negl. Trop. Dis.">
        <title>Revisiting the worldwide diversity of Leptospira species in the environment.</title>
        <authorList>
            <person name="Vincent A.T."/>
            <person name="Schiettekatte O."/>
            <person name="Bourhy P."/>
            <person name="Veyrier F.J."/>
            <person name="Picardeau M."/>
        </authorList>
    </citation>
    <scope>NUCLEOTIDE SEQUENCE [LARGE SCALE GENOMIC DNA]</scope>
    <source>
        <strain evidence="1">201800287</strain>
    </source>
</reference>